<dbReference type="AlphaFoldDB" id="A0A8J3P3N5"/>
<dbReference type="PANTHER" id="PTHR19848">
    <property type="entry name" value="WD40 REPEAT PROTEIN"/>
    <property type="match status" value="1"/>
</dbReference>
<organism evidence="3 4">
    <name type="scientific">Catellatospora citrea</name>
    <dbReference type="NCBI Taxonomy" id="53366"/>
    <lineage>
        <taxon>Bacteria</taxon>
        <taxon>Bacillati</taxon>
        <taxon>Actinomycetota</taxon>
        <taxon>Actinomycetes</taxon>
        <taxon>Micromonosporales</taxon>
        <taxon>Micromonosporaceae</taxon>
        <taxon>Catellatospora</taxon>
    </lineage>
</organism>
<evidence type="ECO:0000256" key="1">
    <source>
        <dbReference type="ARBA" id="ARBA00022574"/>
    </source>
</evidence>
<sequence length="311" mass="33038">MFQERVLPHPGMAWVLRDFRGPDGGVRLLAGGPDAVRAWDPATGEQVTVFDAGWPGTSDFLVCHPDGCAPVLAVATENGVWWHDTVTGECLEVDEHASDQVVGLATARMPDGTHTLFGAGFLGPFAIRRWDAATRRPLPDLGGHDDHIVAVAVVDLPGRGPLVTATGWSHAIHRWDPVTGAEIGAPLVGHDCTVHWMGSVALPDGRTLFVSGDYRGTVRRWDPLTGEAVGEPIKAHQDHATVLPLLVEGRPQLLTSGVGADDVVRRWDALTGELLDEPAPGFSPVVLTVDGEQLIATAGPAGVRIAPLRLT</sequence>
<dbReference type="Proteomes" id="UP000659904">
    <property type="component" value="Unassembled WGS sequence"/>
</dbReference>
<keyword evidence="2" id="KW-0677">Repeat</keyword>
<keyword evidence="1" id="KW-0853">WD repeat</keyword>
<dbReference type="SUPFAM" id="SSF50998">
    <property type="entry name" value="Quinoprotein alcohol dehydrogenase-like"/>
    <property type="match status" value="1"/>
</dbReference>
<dbReference type="Gene3D" id="2.130.10.10">
    <property type="entry name" value="YVTN repeat-like/Quinoprotein amine dehydrogenase"/>
    <property type="match status" value="2"/>
</dbReference>
<proteinExistence type="predicted"/>
<evidence type="ECO:0000313" key="4">
    <source>
        <dbReference type="Proteomes" id="UP000659904"/>
    </source>
</evidence>
<dbReference type="InterPro" id="IPR015943">
    <property type="entry name" value="WD40/YVTN_repeat-like_dom_sf"/>
</dbReference>
<protein>
    <recommendedName>
        <fullName evidence="5">WD40 repeat protein</fullName>
    </recommendedName>
</protein>
<evidence type="ECO:0000256" key="2">
    <source>
        <dbReference type="ARBA" id="ARBA00022737"/>
    </source>
</evidence>
<evidence type="ECO:0008006" key="5">
    <source>
        <dbReference type="Google" id="ProtNLM"/>
    </source>
</evidence>
<comment type="caution">
    <text evidence="3">The sequence shown here is derived from an EMBL/GenBank/DDBJ whole genome shotgun (WGS) entry which is preliminary data.</text>
</comment>
<dbReference type="EMBL" id="BONH01000066">
    <property type="protein sequence ID" value="GIG02988.1"/>
    <property type="molecule type" value="Genomic_DNA"/>
</dbReference>
<dbReference type="InterPro" id="IPR011047">
    <property type="entry name" value="Quinoprotein_ADH-like_sf"/>
</dbReference>
<dbReference type="PANTHER" id="PTHR19848:SF8">
    <property type="entry name" value="F-BOX AND WD REPEAT DOMAIN CONTAINING 7"/>
    <property type="match status" value="1"/>
</dbReference>
<reference evidence="3 4" key="1">
    <citation type="submission" date="2021-01" db="EMBL/GenBank/DDBJ databases">
        <title>Whole genome shotgun sequence of Catellatospora citrea NBRC 14495.</title>
        <authorList>
            <person name="Komaki H."/>
            <person name="Tamura T."/>
        </authorList>
    </citation>
    <scope>NUCLEOTIDE SEQUENCE [LARGE SCALE GENOMIC DNA]</scope>
    <source>
        <strain evidence="3 4">NBRC 14495</strain>
    </source>
</reference>
<name>A0A8J3P3N5_9ACTN</name>
<gene>
    <name evidence="3" type="ORF">Cci01nite_80810</name>
</gene>
<keyword evidence="4" id="KW-1185">Reference proteome</keyword>
<accession>A0A8J3P3N5</accession>
<evidence type="ECO:0000313" key="3">
    <source>
        <dbReference type="EMBL" id="GIG02988.1"/>
    </source>
</evidence>